<dbReference type="InterPro" id="IPR001611">
    <property type="entry name" value="Leu-rich_rpt"/>
</dbReference>
<dbReference type="PANTHER" id="PTHR48007:SF76">
    <property type="entry name" value="OS03G0145102 PROTEIN"/>
    <property type="match status" value="1"/>
</dbReference>
<gene>
    <name evidence="2" type="ORF">WJX73_006967</name>
</gene>
<dbReference type="AlphaFoldDB" id="A0AAW1NWJ5"/>
<dbReference type="EMBL" id="JALJOQ010000086">
    <property type="protein sequence ID" value="KAK9799829.1"/>
    <property type="molecule type" value="Genomic_DNA"/>
</dbReference>
<organism evidence="2 3">
    <name type="scientific">Symbiochloris irregularis</name>
    <dbReference type="NCBI Taxonomy" id="706552"/>
    <lineage>
        <taxon>Eukaryota</taxon>
        <taxon>Viridiplantae</taxon>
        <taxon>Chlorophyta</taxon>
        <taxon>core chlorophytes</taxon>
        <taxon>Trebouxiophyceae</taxon>
        <taxon>Trebouxiales</taxon>
        <taxon>Trebouxiaceae</taxon>
        <taxon>Symbiochloris</taxon>
    </lineage>
</organism>
<evidence type="ECO:0008006" key="4">
    <source>
        <dbReference type="Google" id="ProtNLM"/>
    </source>
</evidence>
<protein>
    <recommendedName>
        <fullName evidence="4">Leucine-rich repeat-containing N-terminal plant-type domain-containing protein</fullName>
    </recommendedName>
</protein>
<dbReference type="Pfam" id="PF00560">
    <property type="entry name" value="LRR_1"/>
    <property type="match status" value="1"/>
</dbReference>
<proteinExistence type="predicted"/>
<evidence type="ECO:0000256" key="1">
    <source>
        <dbReference type="ARBA" id="ARBA00004430"/>
    </source>
</evidence>
<comment type="caution">
    <text evidence="2">The sequence shown here is derived from an EMBL/GenBank/DDBJ whole genome shotgun (WGS) entry which is preliminary data.</text>
</comment>
<sequence>MSQLTGVLPPEWGTDSAFPHLEFLTISNGSSSTGTFGGQLPSQWGTSGGLPSLRYLFLDRNHFSGTLPDSWGRQLNLSWLDLGYNVELIGLVVIAIRDHDRLHVVLAGMCGSIPEGVIVLNALNPSDSLTSLPFPECDWEASLVAFAGSIKFRSKSLSVVIKGWYVNDGSVDDVPFCEWTGVSCDNNNTIIGLDMAARGLNGTLEHGLEGLTTLQTLNLSANDLGGTLSKTWNFPEMSVLNLSALHISGTLPEGGLRALAIIELSYNAFNGLAPLLL</sequence>
<evidence type="ECO:0000313" key="3">
    <source>
        <dbReference type="Proteomes" id="UP001465755"/>
    </source>
</evidence>
<dbReference type="SUPFAM" id="SSF52047">
    <property type="entry name" value="RNI-like"/>
    <property type="match status" value="1"/>
</dbReference>
<keyword evidence="3" id="KW-1185">Reference proteome</keyword>
<dbReference type="PANTHER" id="PTHR48007">
    <property type="entry name" value="LEUCINE-RICH REPEAT RECEPTOR-LIKE PROTEIN KINASE PXC1"/>
    <property type="match status" value="1"/>
</dbReference>
<name>A0AAW1NWJ5_9CHLO</name>
<reference evidence="2 3" key="1">
    <citation type="journal article" date="2024" name="Nat. Commun.">
        <title>Phylogenomics reveals the evolutionary origins of lichenization in chlorophyte algae.</title>
        <authorList>
            <person name="Puginier C."/>
            <person name="Libourel C."/>
            <person name="Otte J."/>
            <person name="Skaloud P."/>
            <person name="Haon M."/>
            <person name="Grisel S."/>
            <person name="Petersen M."/>
            <person name="Berrin J.G."/>
            <person name="Delaux P.M."/>
            <person name="Dal Grande F."/>
            <person name="Keller J."/>
        </authorList>
    </citation>
    <scope>NUCLEOTIDE SEQUENCE [LARGE SCALE GENOMIC DNA]</scope>
    <source>
        <strain evidence="2 3">SAG 2036</strain>
    </source>
</reference>
<dbReference type="Proteomes" id="UP001465755">
    <property type="component" value="Unassembled WGS sequence"/>
</dbReference>
<comment type="subcellular location">
    <subcellularLocation>
        <location evidence="1">Cytoplasm</location>
        <location evidence="1">Cytoskeleton</location>
        <location evidence="1">Cilium axoneme</location>
    </subcellularLocation>
</comment>
<dbReference type="GO" id="GO:0005930">
    <property type="term" value="C:axoneme"/>
    <property type="evidence" value="ECO:0007669"/>
    <property type="project" value="UniProtKB-SubCell"/>
</dbReference>
<dbReference type="Gene3D" id="3.80.10.10">
    <property type="entry name" value="Ribonuclease Inhibitor"/>
    <property type="match status" value="2"/>
</dbReference>
<evidence type="ECO:0000313" key="2">
    <source>
        <dbReference type="EMBL" id="KAK9799829.1"/>
    </source>
</evidence>
<dbReference type="InterPro" id="IPR032675">
    <property type="entry name" value="LRR_dom_sf"/>
</dbReference>
<accession>A0AAW1NWJ5</accession>
<dbReference type="InterPro" id="IPR046959">
    <property type="entry name" value="PRK1-6/SRF4-like"/>
</dbReference>